<proteinExistence type="predicted"/>
<sequence length="201" mass="21668">MKKYTNFLLILVVIFEIMLISGCATTMTPVGIQSGLWTGNKVPMYDPSQKVDPSQTANKGADGHAAALALGDIQNPEARTDAKEAMIAISENNSFWGRGSGAIGIGGQVPALAGQNGGFGRLYNPFEYPIRVIIRGLGSAYTFGPGEEQELLVPQGKYDVIVYNAESGQLIGHDTLDTSRRMKTGDKIYDFNIRLDGVDIH</sequence>
<dbReference type="Proteomes" id="UP000229056">
    <property type="component" value="Unassembled WGS sequence"/>
</dbReference>
<gene>
    <name evidence="1" type="ORF">COT80_00195</name>
</gene>
<dbReference type="AlphaFoldDB" id="A0A2H0W5A1"/>
<reference evidence="2" key="1">
    <citation type="submission" date="2017-09" db="EMBL/GenBank/DDBJ databases">
        <title>Depth-based differentiation of microbial function through sediment-hosted aquifers and enrichment of novel symbionts in the deep terrestrial subsurface.</title>
        <authorList>
            <person name="Probst A.J."/>
            <person name="Ladd B."/>
            <person name="Jarett J.K."/>
            <person name="Geller-Mcgrath D.E."/>
            <person name="Sieber C.M.K."/>
            <person name="Emerson J.B."/>
            <person name="Anantharaman K."/>
            <person name="Thomas B.C."/>
            <person name="Malmstrom R."/>
            <person name="Stieglmeier M."/>
            <person name="Klingl A."/>
            <person name="Woyke T."/>
            <person name="Ryan C.M."/>
            <person name="Banfield J.F."/>
        </authorList>
    </citation>
    <scope>NUCLEOTIDE SEQUENCE [LARGE SCALE GENOMIC DNA]</scope>
</reference>
<dbReference type="EMBL" id="PEZY01000002">
    <property type="protein sequence ID" value="PIS06529.1"/>
    <property type="molecule type" value="Genomic_DNA"/>
</dbReference>
<protein>
    <submittedName>
        <fullName evidence="1">Uncharacterized protein</fullName>
    </submittedName>
</protein>
<accession>A0A2H0W5A1</accession>
<organism evidence="1 2">
    <name type="scientific">Candidatus Buchananbacteria bacterium CG10_big_fil_rev_8_21_14_0_10_33_19</name>
    <dbReference type="NCBI Taxonomy" id="1974525"/>
    <lineage>
        <taxon>Bacteria</taxon>
        <taxon>Candidatus Buchananiibacteriota</taxon>
    </lineage>
</organism>
<name>A0A2H0W5A1_9BACT</name>
<evidence type="ECO:0000313" key="2">
    <source>
        <dbReference type="Proteomes" id="UP000229056"/>
    </source>
</evidence>
<evidence type="ECO:0000313" key="1">
    <source>
        <dbReference type="EMBL" id="PIS06529.1"/>
    </source>
</evidence>
<comment type="caution">
    <text evidence="1">The sequence shown here is derived from an EMBL/GenBank/DDBJ whole genome shotgun (WGS) entry which is preliminary data.</text>
</comment>